<dbReference type="Pfam" id="PF12844">
    <property type="entry name" value="HTH_19"/>
    <property type="match status" value="1"/>
</dbReference>
<dbReference type="SUPFAM" id="SSF51182">
    <property type="entry name" value="RmlC-like cupins"/>
    <property type="match status" value="1"/>
</dbReference>
<reference evidence="3 4" key="1">
    <citation type="journal article" date="2002" name="J. Mol. Microbiol. Biotechnol.">
        <title>The genome of Methanosarcina mazei: evidence for lateral gene transfer between Bacteria and Archaea.</title>
        <authorList>
            <person name="Deppenmeier U."/>
            <person name="Johann A."/>
            <person name="Hartsch T."/>
            <person name="Merkl R."/>
            <person name="Schmitz R.A."/>
            <person name="Martinez-Arias R."/>
            <person name="Henne A."/>
            <person name="Wiezer A."/>
            <person name="Baumer S."/>
            <person name="Jacobi C."/>
            <person name="Bruggemann H."/>
            <person name="Lienard T."/>
            <person name="Christmann A."/>
            <person name="Bomeke M."/>
            <person name="Steckel S."/>
            <person name="Bhattacharyya A."/>
            <person name="Lykidis A."/>
            <person name="Overbeek R."/>
            <person name="Klenk H.P."/>
            <person name="Gunsalus R.P."/>
            <person name="Fritz H.J."/>
            <person name="Gottschalk G."/>
        </authorList>
    </citation>
    <scope>NUCLEOTIDE SEQUENCE [LARGE SCALE GENOMIC DNA]</scope>
    <source>
        <strain evidence="4">ATCC BAA-159 / DSM 3647 / Goe1 / Go1 / JCM 11833 / OCM 88</strain>
    </source>
</reference>
<dbReference type="GO" id="GO:0003677">
    <property type="term" value="F:DNA binding"/>
    <property type="evidence" value="ECO:0007669"/>
    <property type="project" value="UniProtKB-KW"/>
</dbReference>
<dbReference type="InterPro" id="IPR014710">
    <property type="entry name" value="RmlC-like_jellyroll"/>
</dbReference>
<dbReference type="CDD" id="cd00093">
    <property type="entry name" value="HTH_XRE"/>
    <property type="match status" value="1"/>
</dbReference>
<dbReference type="AlphaFoldDB" id="Q8PSA3"/>
<dbReference type="InterPro" id="IPR001387">
    <property type="entry name" value="Cro/C1-type_HTH"/>
</dbReference>
<dbReference type="KEGG" id="mma:MM_3179"/>
<dbReference type="PATRIC" id="fig|192952.21.peg.3692"/>
<dbReference type="Pfam" id="PF07883">
    <property type="entry name" value="Cupin_2"/>
    <property type="match status" value="1"/>
</dbReference>
<dbReference type="HOGENOM" id="CLU_085376_3_2_2"/>
<dbReference type="EMBL" id="AE008384">
    <property type="protein sequence ID" value="AAM32875.1"/>
    <property type="molecule type" value="Genomic_DNA"/>
</dbReference>
<dbReference type="PANTHER" id="PTHR46797:SF19">
    <property type="entry name" value="BLL2473 PROTEIN"/>
    <property type="match status" value="1"/>
</dbReference>
<dbReference type="InterPro" id="IPR013096">
    <property type="entry name" value="Cupin_2"/>
</dbReference>
<dbReference type="Gene3D" id="1.10.260.40">
    <property type="entry name" value="lambda repressor-like DNA-binding domains"/>
    <property type="match status" value="1"/>
</dbReference>
<feature type="domain" description="HTH cro/C1-type" evidence="2">
    <location>
        <begin position="14"/>
        <end position="68"/>
    </location>
</feature>
<dbReference type="PANTHER" id="PTHR46797">
    <property type="entry name" value="HTH-TYPE TRANSCRIPTIONAL REGULATOR"/>
    <property type="match status" value="1"/>
</dbReference>
<dbReference type="InterPro" id="IPR050807">
    <property type="entry name" value="TransReg_Diox_bact_type"/>
</dbReference>
<organism evidence="3 4">
    <name type="scientific">Methanosarcina mazei (strain ATCC BAA-159 / DSM 3647 / Goe1 / Go1 / JCM 11833 / OCM 88)</name>
    <name type="common">Methanosarcina frisia</name>
    <dbReference type="NCBI Taxonomy" id="192952"/>
    <lineage>
        <taxon>Archaea</taxon>
        <taxon>Methanobacteriati</taxon>
        <taxon>Methanobacteriota</taxon>
        <taxon>Stenosarchaea group</taxon>
        <taxon>Methanomicrobia</taxon>
        <taxon>Methanosarcinales</taxon>
        <taxon>Methanosarcinaceae</taxon>
        <taxon>Methanosarcina</taxon>
    </lineage>
</organism>
<dbReference type="PROSITE" id="PS50943">
    <property type="entry name" value="HTH_CROC1"/>
    <property type="match status" value="1"/>
</dbReference>
<evidence type="ECO:0000313" key="4">
    <source>
        <dbReference type="Proteomes" id="UP000000595"/>
    </source>
</evidence>
<name>Q8PSA3_METMA</name>
<dbReference type="SUPFAM" id="SSF47413">
    <property type="entry name" value="lambda repressor-like DNA-binding domains"/>
    <property type="match status" value="1"/>
</dbReference>
<accession>Q8PSA3</accession>
<dbReference type="CDD" id="cd02209">
    <property type="entry name" value="cupin_XRE_C"/>
    <property type="match status" value="1"/>
</dbReference>
<evidence type="ECO:0000313" key="3">
    <source>
        <dbReference type="EMBL" id="AAM32875.1"/>
    </source>
</evidence>
<protein>
    <submittedName>
        <fullName evidence="3">Transcriptional regulator</fullName>
    </submittedName>
</protein>
<dbReference type="Gene3D" id="2.60.120.10">
    <property type="entry name" value="Jelly Rolls"/>
    <property type="match status" value="1"/>
</dbReference>
<keyword evidence="1" id="KW-0238">DNA-binding</keyword>
<dbReference type="GO" id="GO:0005829">
    <property type="term" value="C:cytosol"/>
    <property type="evidence" value="ECO:0007669"/>
    <property type="project" value="TreeGrafter"/>
</dbReference>
<dbReference type="InterPro" id="IPR010982">
    <property type="entry name" value="Lambda_DNA-bd_dom_sf"/>
</dbReference>
<dbReference type="eggNOG" id="arCOG01866">
    <property type="taxonomic scope" value="Archaea"/>
</dbReference>
<evidence type="ECO:0000259" key="2">
    <source>
        <dbReference type="PROSITE" id="PS50943"/>
    </source>
</evidence>
<proteinExistence type="predicted"/>
<gene>
    <name evidence="3" type="ordered locus">MM_3179</name>
</gene>
<evidence type="ECO:0000256" key="1">
    <source>
        <dbReference type="ARBA" id="ARBA00023125"/>
    </source>
</evidence>
<dbReference type="Proteomes" id="UP000000595">
    <property type="component" value="Chromosome"/>
</dbReference>
<dbReference type="SMART" id="SM00530">
    <property type="entry name" value="HTH_XRE"/>
    <property type="match status" value="1"/>
</dbReference>
<dbReference type="GO" id="GO:0003700">
    <property type="term" value="F:DNA-binding transcription factor activity"/>
    <property type="evidence" value="ECO:0007669"/>
    <property type="project" value="TreeGrafter"/>
</dbReference>
<dbReference type="InterPro" id="IPR011051">
    <property type="entry name" value="RmlC_Cupin_sf"/>
</dbReference>
<sequence>MIMQEKIKEIASRVRELRELSEISVEKMAEYLQVSKEIYEKYENGTEDIPASILFEIAHRLQVDMATLLTGEEPRMNVFTVTRSGKGVSVERREQYRYQNLAEKFIHKKAEFFIVTVDPKPQGTKPDTNSHPGQEFNYVLEGSLKVYIHHNEIILNEGDSIYFDSNYQHAMEAMNGKTAKFLAVIM</sequence>